<organism evidence="1 2">
    <name type="scientific">Panagrolaimus sp. ES5</name>
    <dbReference type="NCBI Taxonomy" id="591445"/>
    <lineage>
        <taxon>Eukaryota</taxon>
        <taxon>Metazoa</taxon>
        <taxon>Ecdysozoa</taxon>
        <taxon>Nematoda</taxon>
        <taxon>Chromadorea</taxon>
        <taxon>Rhabditida</taxon>
        <taxon>Tylenchina</taxon>
        <taxon>Panagrolaimomorpha</taxon>
        <taxon>Panagrolaimoidea</taxon>
        <taxon>Panagrolaimidae</taxon>
        <taxon>Panagrolaimus</taxon>
    </lineage>
</organism>
<reference evidence="2" key="1">
    <citation type="submission" date="2022-11" db="UniProtKB">
        <authorList>
            <consortium name="WormBaseParasite"/>
        </authorList>
    </citation>
    <scope>IDENTIFICATION</scope>
</reference>
<name>A0AC34G7U4_9BILA</name>
<evidence type="ECO:0000313" key="2">
    <source>
        <dbReference type="WBParaSite" id="ES5_v2.g25596.t1"/>
    </source>
</evidence>
<accession>A0AC34G7U4</accession>
<protein>
    <submittedName>
        <fullName evidence="2">Uncharacterized protein</fullName>
    </submittedName>
</protein>
<dbReference type="Proteomes" id="UP000887579">
    <property type="component" value="Unplaced"/>
</dbReference>
<sequence>MRSEIKLMYSALVLFFANLLYAAYFVFRDQMIAQYKEFGKYSEWTLFLLADIYDLHNSYALVLTSKEVRKAVWRTIKFSNEDSIVPITGFSVNQKQQQKGASTNLNNTIKTETSVGPINNIV</sequence>
<proteinExistence type="predicted"/>
<evidence type="ECO:0000313" key="1">
    <source>
        <dbReference type="Proteomes" id="UP000887579"/>
    </source>
</evidence>
<dbReference type="WBParaSite" id="ES5_v2.g25596.t1">
    <property type="protein sequence ID" value="ES5_v2.g25596.t1"/>
    <property type="gene ID" value="ES5_v2.g25596"/>
</dbReference>